<dbReference type="FunFam" id="1.10.287.950:FF:000001">
    <property type="entry name" value="Methyl-accepting chemotaxis sensory transducer"/>
    <property type="match status" value="1"/>
</dbReference>
<comment type="subcellular location">
    <subcellularLocation>
        <location evidence="1">Cell membrane</location>
        <topology evidence="1">Multi-pass membrane protein</topology>
    </subcellularLocation>
</comment>
<dbReference type="AlphaFoldDB" id="A0A1Q9QXH7"/>
<keyword evidence="5 12" id="KW-0812">Transmembrane</keyword>
<evidence type="ECO:0000256" key="7">
    <source>
        <dbReference type="ARBA" id="ARBA00023136"/>
    </source>
</evidence>
<evidence type="ECO:0000256" key="8">
    <source>
        <dbReference type="ARBA" id="ARBA00023224"/>
    </source>
</evidence>
<dbReference type="GO" id="GO:0005886">
    <property type="term" value="C:plasma membrane"/>
    <property type="evidence" value="ECO:0007669"/>
    <property type="project" value="UniProtKB-SubCell"/>
</dbReference>
<dbReference type="OrthoDB" id="9760371at2"/>
<dbReference type="InterPro" id="IPR033479">
    <property type="entry name" value="dCache_1"/>
</dbReference>
<feature type="domain" description="Methyl-accepting transducer" evidence="13">
    <location>
        <begin position="374"/>
        <end position="610"/>
    </location>
</feature>
<dbReference type="Pfam" id="PF00672">
    <property type="entry name" value="HAMP"/>
    <property type="match status" value="1"/>
</dbReference>
<dbReference type="RefSeq" id="WP_075805775.1">
    <property type="nucleotide sequence ID" value="NZ_MKZO01000058.1"/>
</dbReference>
<dbReference type="InterPro" id="IPR003660">
    <property type="entry name" value="HAMP_dom"/>
</dbReference>
<dbReference type="CDD" id="cd11386">
    <property type="entry name" value="MCP_signal"/>
    <property type="match status" value="1"/>
</dbReference>
<evidence type="ECO:0000256" key="3">
    <source>
        <dbReference type="ARBA" id="ARBA00022481"/>
    </source>
</evidence>
<dbReference type="GO" id="GO:0004888">
    <property type="term" value="F:transmembrane signaling receptor activity"/>
    <property type="evidence" value="ECO:0007669"/>
    <property type="project" value="InterPro"/>
</dbReference>
<reference evidence="15 16" key="1">
    <citation type="submission" date="2016-10" db="EMBL/GenBank/DDBJ databases">
        <title>Genome Sequence of Pseudomonas putida GM4FR.</title>
        <authorList>
            <person name="Poehlein A."/>
            <person name="Wemheuer F."/>
            <person name="Hollensteiner J."/>
            <person name="Wemheuer B."/>
        </authorList>
    </citation>
    <scope>NUCLEOTIDE SEQUENCE [LARGE SCALE GENOMIC DNA]</scope>
    <source>
        <strain evidence="15 16">GM4FR</strain>
    </source>
</reference>
<dbReference type="PROSITE" id="PS51257">
    <property type="entry name" value="PROKAR_LIPOPROTEIN"/>
    <property type="match status" value="1"/>
</dbReference>
<proteinExistence type="inferred from homology"/>
<evidence type="ECO:0000259" key="13">
    <source>
        <dbReference type="PROSITE" id="PS50111"/>
    </source>
</evidence>
<gene>
    <name evidence="15" type="primary">pctA_3</name>
    <name evidence="15" type="ORF">PSEMO_51250</name>
</gene>
<feature type="domain" description="HAMP" evidence="14">
    <location>
        <begin position="315"/>
        <end position="369"/>
    </location>
</feature>
<keyword evidence="7 12" id="KW-0472">Membrane</keyword>
<feature type="transmembrane region" description="Helical" evidence="12">
    <location>
        <begin position="291"/>
        <end position="313"/>
    </location>
</feature>
<keyword evidence="2" id="KW-1003">Cell membrane</keyword>
<evidence type="ECO:0000256" key="11">
    <source>
        <dbReference type="SAM" id="Coils"/>
    </source>
</evidence>
<evidence type="ECO:0000256" key="10">
    <source>
        <dbReference type="PROSITE-ProRule" id="PRU00284"/>
    </source>
</evidence>
<dbReference type="Pfam" id="PF00015">
    <property type="entry name" value="MCPsignal"/>
    <property type="match status" value="1"/>
</dbReference>
<dbReference type="PANTHER" id="PTHR32089:SF117">
    <property type="entry name" value="METHYL ACCEPTING SENSORY TRANSDUCER WITH CACHE_1 SMALL MOLECULE BINDING DOMAIN"/>
    <property type="match status" value="1"/>
</dbReference>
<evidence type="ECO:0000256" key="4">
    <source>
        <dbReference type="ARBA" id="ARBA00022500"/>
    </source>
</evidence>
<dbReference type="InterPro" id="IPR004090">
    <property type="entry name" value="Chemotax_Me-accpt_rcpt"/>
</dbReference>
<dbReference type="CDD" id="cd12912">
    <property type="entry name" value="PDC2_MCP_like"/>
    <property type="match status" value="1"/>
</dbReference>
<dbReference type="EMBL" id="MKZO01000058">
    <property type="protein sequence ID" value="OLS59817.1"/>
    <property type="molecule type" value="Genomic_DNA"/>
</dbReference>
<dbReference type="Gene3D" id="3.30.450.20">
    <property type="entry name" value="PAS domain"/>
    <property type="match status" value="2"/>
</dbReference>
<keyword evidence="4" id="KW-0145">Chemotaxis</keyword>
<evidence type="ECO:0000259" key="14">
    <source>
        <dbReference type="PROSITE" id="PS50885"/>
    </source>
</evidence>
<evidence type="ECO:0000256" key="6">
    <source>
        <dbReference type="ARBA" id="ARBA00022989"/>
    </source>
</evidence>
<comment type="similarity">
    <text evidence="9">Belongs to the methyl-accepting chemotaxis (MCP) protein family.</text>
</comment>
<dbReference type="PROSITE" id="PS50111">
    <property type="entry name" value="CHEMOTAXIS_TRANSDUC_2"/>
    <property type="match status" value="1"/>
</dbReference>
<keyword evidence="3" id="KW-0488">Methylation</keyword>
<name>A0A1Q9QXH7_PSEPU</name>
<evidence type="ECO:0000313" key="15">
    <source>
        <dbReference type="EMBL" id="OLS59817.1"/>
    </source>
</evidence>
<dbReference type="GO" id="GO:0006935">
    <property type="term" value="P:chemotaxis"/>
    <property type="evidence" value="ECO:0007669"/>
    <property type="project" value="UniProtKB-KW"/>
</dbReference>
<dbReference type="GO" id="GO:0007165">
    <property type="term" value="P:signal transduction"/>
    <property type="evidence" value="ECO:0007669"/>
    <property type="project" value="UniProtKB-KW"/>
</dbReference>
<evidence type="ECO:0000256" key="9">
    <source>
        <dbReference type="ARBA" id="ARBA00029447"/>
    </source>
</evidence>
<evidence type="ECO:0000256" key="1">
    <source>
        <dbReference type="ARBA" id="ARBA00004651"/>
    </source>
</evidence>
<feature type="coiled-coil region" evidence="11">
    <location>
        <begin position="445"/>
        <end position="479"/>
    </location>
</feature>
<dbReference type="InterPro" id="IPR004089">
    <property type="entry name" value="MCPsignal_dom"/>
</dbReference>
<organism evidence="15 16">
    <name type="scientific">Pseudomonas putida</name>
    <name type="common">Arthrobacter siderocapsulatus</name>
    <dbReference type="NCBI Taxonomy" id="303"/>
    <lineage>
        <taxon>Bacteria</taxon>
        <taxon>Pseudomonadati</taxon>
        <taxon>Pseudomonadota</taxon>
        <taxon>Gammaproteobacteria</taxon>
        <taxon>Pseudomonadales</taxon>
        <taxon>Pseudomonadaceae</taxon>
        <taxon>Pseudomonas</taxon>
    </lineage>
</organism>
<dbReference type="SMART" id="SM00283">
    <property type="entry name" value="MA"/>
    <property type="match status" value="1"/>
</dbReference>
<dbReference type="Proteomes" id="UP000186736">
    <property type="component" value="Unassembled WGS sequence"/>
</dbReference>
<evidence type="ECO:0000256" key="2">
    <source>
        <dbReference type="ARBA" id="ARBA00022475"/>
    </source>
</evidence>
<comment type="caution">
    <text evidence="15">The sequence shown here is derived from an EMBL/GenBank/DDBJ whole genome shotgun (WGS) entry which is preliminary data.</text>
</comment>
<evidence type="ECO:0000313" key="16">
    <source>
        <dbReference type="Proteomes" id="UP000186736"/>
    </source>
</evidence>
<keyword evidence="6 12" id="KW-1133">Transmembrane helix</keyword>
<dbReference type="PROSITE" id="PS50885">
    <property type="entry name" value="HAMP"/>
    <property type="match status" value="1"/>
</dbReference>
<dbReference type="SUPFAM" id="SSF58104">
    <property type="entry name" value="Methyl-accepting chemotaxis protein (MCP) signaling domain"/>
    <property type="match status" value="1"/>
</dbReference>
<dbReference type="SMART" id="SM00304">
    <property type="entry name" value="HAMP"/>
    <property type="match status" value="1"/>
</dbReference>
<dbReference type="Gene3D" id="1.10.287.950">
    <property type="entry name" value="Methyl-accepting chemotaxis protein"/>
    <property type="match status" value="1"/>
</dbReference>
<feature type="transmembrane region" description="Helical" evidence="12">
    <location>
        <begin position="7"/>
        <end position="28"/>
    </location>
</feature>
<keyword evidence="8 10" id="KW-0807">Transducer</keyword>
<evidence type="ECO:0000256" key="12">
    <source>
        <dbReference type="SAM" id="Phobius"/>
    </source>
</evidence>
<dbReference type="Pfam" id="PF02743">
    <property type="entry name" value="dCache_1"/>
    <property type="match status" value="1"/>
</dbReference>
<accession>A0A1Q9QXH7</accession>
<keyword evidence="11" id="KW-0175">Coiled coil</keyword>
<evidence type="ECO:0000256" key="5">
    <source>
        <dbReference type="ARBA" id="ARBA00022692"/>
    </source>
</evidence>
<protein>
    <submittedName>
        <fullName evidence="15">Methyl-accepting chemotaxis protein PctA</fullName>
    </submittedName>
</protein>
<sequence length="646" mass="69666">MNIKKKLTCAFGVIAVIPVALIACLVVYNLNEQAREGFVDTSSREIRQIDNTVNVFLDAIAQNVTQWADDPLIINARDLKVYSSENAPNTPLPEGSRLVLEHFTRYAKAHPNTAFVSFARNDDGSYVAWPDEPGLKNYEPRKRPWYQLGMANPGKTMRTSAYLWGNEPLICTVRTVHGANGEVIGVMGTDVSLEQLAGFIGKTKLGDSGYLMLVEDTGAVLVDPSNPANAFKQLKDLGGDYAQLASTSKGLIEVELGGKRYMANVWTSPTLGWRFIGLIEKSEVMAGVTSLTWTIVAIALVLALLFAVAGAAFSNLIVNPIKGVAGSLEDIAQGEGDLTRSLQVKGNDETAALAGWFNQFVERIRSLVQRIGNASADLQSASETNSQVASNMGDATGRQRQAVELVSTAFNEMVATANEVAKSCSHAATSADAGQRHVSAGQQQIEQATTSVARLSENLLQATEAMQELEKESQDINTILGTIRSIAEQTNLLALNAAIEAARAGEQGRGFAVVADEVRALAKRTADSTGEIDGLLGGLARRAQDVTQQMHSSLEMSQQSVSSIREARDSFDDIRSSVDAIRDQSNQIATAAEEQHQVAEDINQHIIQIQADAQLIEELAGSAQADSRQLKALSQEFKSLVSRFRT</sequence>
<dbReference type="CDD" id="cd06225">
    <property type="entry name" value="HAMP"/>
    <property type="match status" value="1"/>
</dbReference>
<dbReference type="PANTHER" id="PTHR32089">
    <property type="entry name" value="METHYL-ACCEPTING CHEMOTAXIS PROTEIN MCPB"/>
    <property type="match status" value="1"/>
</dbReference>
<dbReference type="PRINTS" id="PR00260">
    <property type="entry name" value="CHEMTRNSDUCR"/>
</dbReference>